<dbReference type="PROSITE" id="PS50088">
    <property type="entry name" value="ANK_REPEAT"/>
    <property type="match status" value="1"/>
</dbReference>
<dbReference type="PROSITE" id="PS50297">
    <property type="entry name" value="ANK_REP_REGION"/>
    <property type="match status" value="1"/>
</dbReference>
<reference evidence="5 6" key="1">
    <citation type="submission" date="2016-10" db="EMBL/GenBank/DDBJ databases">
        <authorList>
            <person name="de Groot N.N."/>
        </authorList>
    </citation>
    <scope>NUCLEOTIDE SEQUENCE [LARGE SCALE GENOMIC DNA]</scope>
    <source>
        <strain evidence="5 6">LMG 23650</strain>
    </source>
</reference>
<dbReference type="InterPro" id="IPR050889">
    <property type="entry name" value="Dendritic_Spine_Reg/Scaffold"/>
</dbReference>
<proteinExistence type="predicted"/>
<dbReference type="RefSeq" id="WP_091007065.1">
    <property type="nucleotide sequence ID" value="NZ_CP041743.1"/>
</dbReference>
<evidence type="ECO:0000256" key="3">
    <source>
        <dbReference type="PROSITE-ProRule" id="PRU00023"/>
    </source>
</evidence>
<dbReference type="PANTHER" id="PTHR24166">
    <property type="entry name" value="ROLLING PEBBLES, ISOFORM B"/>
    <property type="match status" value="1"/>
</dbReference>
<dbReference type="STRING" id="420953.SAMN05192543_101552"/>
<feature type="signal peptide" evidence="4">
    <location>
        <begin position="1"/>
        <end position="21"/>
    </location>
</feature>
<dbReference type="EMBL" id="FOQU01000001">
    <property type="protein sequence ID" value="SFH90886.1"/>
    <property type="molecule type" value="Genomic_DNA"/>
</dbReference>
<evidence type="ECO:0000313" key="5">
    <source>
        <dbReference type="EMBL" id="SFH90886.1"/>
    </source>
</evidence>
<dbReference type="OrthoDB" id="671583at2"/>
<dbReference type="InterPro" id="IPR036770">
    <property type="entry name" value="Ankyrin_rpt-contain_sf"/>
</dbReference>
<evidence type="ECO:0000313" key="6">
    <source>
        <dbReference type="Proteomes" id="UP000199548"/>
    </source>
</evidence>
<organism evidence="5 6">
    <name type="scientific">Paraburkholderia megapolitana</name>
    <dbReference type="NCBI Taxonomy" id="420953"/>
    <lineage>
        <taxon>Bacteria</taxon>
        <taxon>Pseudomonadati</taxon>
        <taxon>Pseudomonadota</taxon>
        <taxon>Betaproteobacteria</taxon>
        <taxon>Burkholderiales</taxon>
        <taxon>Burkholderiaceae</taxon>
        <taxon>Paraburkholderia</taxon>
    </lineage>
</organism>
<keyword evidence="1" id="KW-0677">Repeat</keyword>
<feature type="repeat" description="ANK" evidence="3">
    <location>
        <begin position="143"/>
        <end position="175"/>
    </location>
</feature>
<name>A0A1I3DVX5_9BURK</name>
<dbReference type="InterPro" id="IPR002110">
    <property type="entry name" value="Ankyrin_rpt"/>
</dbReference>
<evidence type="ECO:0000256" key="1">
    <source>
        <dbReference type="ARBA" id="ARBA00022737"/>
    </source>
</evidence>
<dbReference type="AlphaFoldDB" id="A0A1I3DVX5"/>
<dbReference type="Proteomes" id="UP000199548">
    <property type="component" value="Unassembled WGS sequence"/>
</dbReference>
<evidence type="ECO:0000256" key="2">
    <source>
        <dbReference type="ARBA" id="ARBA00023043"/>
    </source>
</evidence>
<protein>
    <submittedName>
        <fullName evidence="5">Uncharacterized protein</fullName>
    </submittedName>
</protein>
<accession>A0A1I3DVX5</accession>
<dbReference type="Pfam" id="PF12796">
    <property type="entry name" value="Ank_2"/>
    <property type="match status" value="1"/>
</dbReference>
<dbReference type="SMART" id="SM00248">
    <property type="entry name" value="ANK"/>
    <property type="match status" value="4"/>
</dbReference>
<dbReference type="SUPFAM" id="SSF48403">
    <property type="entry name" value="Ankyrin repeat"/>
    <property type="match status" value="1"/>
</dbReference>
<dbReference type="PROSITE" id="PS51257">
    <property type="entry name" value="PROKAR_LIPOPROTEIN"/>
    <property type="match status" value="1"/>
</dbReference>
<evidence type="ECO:0000256" key="4">
    <source>
        <dbReference type="SAM" id="SignalP"/>
    </source>
</evidence>
<keyword evidence="6" id="KW-1185">Reference proteome</keyword>
<dbReference type="PANTHER" id="PTHR24166:SF48">
    <property type="entry name" value="PROTEIN VAPYRIN"/>
    <property type="match status" value="1"/>
</dbReference>
<dbReference type="Gene3D" id="1.25.40.20">
    <property type="entry name" value="Ankyrin repeat-containing domain"/>
    <property type="match status" value="2"/>
</dbReference>
<gene>
    <name evidence="5" type="ORF">SAMN05192543_101552</name>
</gene>
<sequence length="203" mass="21170">MHHHTRLKLAAAGAVACIAFAAGCRSTPELVAPPQGAAISNPHQYDDEWFAAARLGRIDILKALLEAGYPIDSTTDAGYTALILSAYDDQPAALDFLMQAGANPCLGDKHGNTALMGALFKGELPIARSLMNTHCAIDQTNNAGETALSFAALFGRLTLLPQLVSRGANPDHTDAHGGTALQMAEAQGNRAAANALRKVGATR</sequence>
<keyword evidence="2 3" id="KW-0040">ANK repeat</keyword>
<keyword evidence="4" id="KW-0732">Signal</keyword>
<feature type="chain" id="PRO_5011435766" evidence="4">
    <location>
        <begin position="22"/>
        <end position="203"/>
    </location>
</feature>